<organism evidence="2">
    <name type="scientific">Sesamum radiatum</name>
    <name type="common">Black benniseed</name>
    <dbReference type="NCBI Taxonomy" id="300843"/>
    <lineage>
        <taxon>Eukaryota</taxon>
        <taxon>Viridiplantae</taxon>
        <taxon>Streptophyta</taxon>
        <taxon>Embryophyta</taxon>
        <taxon>Tracheophyta</taxon>
        <taxon>Spermatophyta</taxon>
        <taxon>Magnoliopsida</taxon>
        <taxon>eudicotyledons</taxon>
        <taxon>Gunneridae</taxon>
        <taxon>Pentapetalae</taxon>
        <taxon>asterids</taxon>
        <taxon>lamiids</taxon>
        <taxon>Lamiales</taxon>
        <taxon>Pedaliaceae</taxon>
        <taxon>Sesamum</taxon>
    </lineage>
</organism>
<feature type="region of interest" description="Disordered" evidence="1">
    <location>
        <begin position="1"/>
        <end position="61"/>
    </location>
</feature>
<accession>A0AAW2JMZ9</accession>
<feature type="non-terminal residue" evidence="2">
    <location>
        <position position="1"/>
    </location>
</feature>
<dbReference type="AlphaFoldDB" id="A0AAW2JMZ9"/>
<proteinExistence type="predicted"/>
<reference evidence="2" key="1">
    <citation type="submission" date="2020-06" db="EMBL/GenBank/DDBJ databases">
        <authorList>
            <person name="Li T."/>
            <person name="Hu X."/>
            <person name="Zhang T."/>
            <person name="Song X."/>
            <person name="Zhang H."/>
            <person name="Dai N."/>
            <person name="Sheng W."/>
            <person name="Hou X."/>
            <person name="Wei L."/>
        </authorList>
    </citation>
    <scope>NUCLEOTIDE SEQUENCE</scope>
    <source>
        <strain evidence="2">G02</strain>
        <tissue evidence="2">Leaf</tissue>
    </source>
</reference>
<reference evidence="2" key="2">
    <citation type="journal article" date="2024" name="Plant">
        <title>Genomic evolution and insights into agronomic trait innovations of Sesamum species.</title>
        <authorList>
            <person name="Miao H."/>
            <person name="Wang L."/>
            <person name="Qu L."/>
            <person name="Liu H."/>
            <person name="Sun Y."/>
            <person name="Le M."/>
            <person name="Wang Q."/>
            <person name="Wei S."/>
            <person name="Zheng Y."/>
            <person name="Lin W."/>
            <person name="Duan Y."/>
            <person name="Cao H."/>
            <person name="Xiong S."/>
            <person name="Wang X."/>
            <person name="Wei L."/>
            <person name="Li C."/>
            <person name="Ma Q."/>
            <person name="Ju M."/>
            <person name="Zhao R."/>
            <person name="Li G."/>
            <person name="Mu C."/>
            <person name="Tian Q."/>
            <person name="Mei H."/>
            <person name="Zhang T."/>
            <person name="Gao T."/>
            <person name="Zhang H."/>
        </authorList>
    </citation>
    <scope>NUCLEOTIDE SEQUENCE</scope>
    <source>
        <strain evidence="2">G02</strain>
    </source>
</reference>
<dbReference type="EMBL" id="JACGWJ010000097">
    <property type="protein sequence ID" value="KAL0295013.1"/>
    <property type="molecule type" value="Genomic_DNA"/>
</dbReference>
<evidence type="ECO:0000256" key="1">
    <source>
        <dbReference type="SAM" id="MobiDB-lite"/>
    </source>
</evidence>
<gene>
    <name evidence="2" type="ORF">Sradi_6856100</name>
</gene>
<sequence>ATIEESAPWVLDWEASTSRDKRQGAGRQMRKNDEAETATANALSAPVASLGEGKGSGRMVR</sequence>
<protein>
    <submittedName>
        <fullName evidence="2">Uncharacterized protein</fullName>
    </submittedName>
</protein>
<comment type="caution">
    <text evidence="2">The sequence shown here is derived from an EMBL/GenBank/DDBJ whole genome shotgun (WGS) entry which is preliminary data.</text>
</comment>
<name>A0AAW2JMZ9_SESRA</name>
<evidence type="ECO:0000313" key="2">
    <source>
        <dbReference type="EMBL" id="KAL0295013.1"/>
    </source>
</evidence>
<feature type="compositionally biased region" description="Gly residues" evidence="1">
    <location>
        <begin position="52"/>
        <end position="61"/>
    </location>
</feature>